<name>A0A0G4JUF7_9GAMM</name>
<dbReference type="STRING" id="1109412.BN1221_01986c"/>
<keyword evidence="1" id="KW-0472">Membrane</keyword>
<keyword evidence="1" id="KW-0812">Transmembrane</keyword>
<organism evidence="2 3">
    <name type="scientific">Brenneria goodwinii</name>
    <dbReference type="NCBI Taxonomy" id="1109412"/>
    <lineage>
        <taxon>Bacteria</taxon>
        <taxon>Pseudomonadati</taxon>
        <taxon>Pseudomonadota</taxon>
        <taxon>Gammaproteobacteria</taxon>
        <taxon>Enterobacterales</taxon>
        <taxon>Pectobacteriaceae</taxon>
        <taxon>Brenneria</taxon>
    </lineage>
</organism>
<accession>A0A0G4JUF7</accession>
<dbReference type="EMBL" id="CGIG01000001">
    <property type="protein sequence ID" value="CPR16281.1"/>
    <property type="molecule type" value="Genomic_DNA"/>
</dbReference>
<proteinExistence type="predicted"/>
<gene>
    <name evidence="2" type="ORF">BN1221_01986c</name>
</gene>
<reference evidence="3" key="1">
    <citation type="submission" date="2015-01" db="EMBL/GenBank/DDBJ databases">
        <authorList>
            <person name="Paterson Steve"/>
        </authorList>
    </citation>
    <scope>NUCLEOTIDE SEQUENCE [LARGE SCALE GENOMIC DNA]</scope>
    <source>
        <strain evidence="3">OBR1</strain>
    </source>
</reference>
<keyword evidence="1" id="KW-1133">Transmembrane helix</keyword>
<dbReference type="Proteomes" id="UP000044377">
    <property type="component" value="Unassembled WGS sequence"/>
</dbReference>
<protein>
    <submittedName>
        <fullName evidence="2">Uncharacterized protein</fullName>
    </submittedName>
</protein>
<sequence length="49" mass="5867">MAELTEKHHPLFTLLYNEFIKIIILLSAKFFFEICNGFISRSFTPNRFQ</sequence>
<keyword evidence="3" id="KW-1185">Reference proteome</keyword>
<dbReference type="AlphaFoldDB" id="A0A0G4JUF7"/>
<evidence type="ECO:0000313" key="3">
    <source>
        <dbReference type="Proteomes" id="UP000044377"/>
    </source>
</evidence>
<evidence type="ECO:0000256" key="1">
    <source>
        <dbReference type="SAM" id="Phobius"/>
    </source>
</evidence>
<feature type="transmembrane region" description="Helical" evidence="1">
    <location>
        <begin position="20"/>
        <end position="39"/>
    </location>
</feature>
<evidence type="ECO:0000313" key="2">
    <source>
        <dbReference type="EMBL" id="CPR16281.1"/>
    </source>
</evidence>